<evidence type="ECO:0000256" key="2">
    <source>
        <dbReference type="SAM" id="Phobius"/>
    </source>
</evidence>
<evidence type="ECO:0000313" key="3">
    <source>
        <dbReference type="EMBL" id="WFD15792.1"/>
    </source>
</evidence>
<feature type="compositionally biased region" description="Acidic residues" evidence="1">
    <location>
        <begin position="74"/>
        <end position="84"/>
    </location>
</feature>
<dbReference type="EMBL" id="CP119918">
    <property type="protein sequence ID" value="WFD15792.1"/>
    <property type="molecule type" value="Genomic_DNA"/>
</dbReference>
<dbReference type="Proteomes" id="UP001217582">
    <property type="component" value="Chromosome 3"/>
</dbReference>
<feature type="region of interest" description="Disordered" evidence="1">
    <location>
        <begin position="1"/>
        <end position="24"/>
    </location>
</feature>
<accession>A0AAJ5YZF1</accession>
<keyword evidence="2" id="KW-0472">Membrane</keyword>
<dbReference type="GO" id="GO:0006915">
    <property type="term" value="P:apoptotic process"/>
    <property type="evidence" value="ECO:0007669"/>
    <property type="project" value="InterPro"/>
</dbReference>
<feature type="transmembrane region" description="Helical" evidence="2">
    <location>
        <begin position="519"/>
        <end position="537"/>
    </location>
</feature>
<feature type="transmembrane region" description="Helical" evidence="2">
    <location>
        <begin position="348"/>
        <end position="367"/>
    </location>
</feature>
<feature type="compositionally biased region" description="Basic and acidic residues" evidence="1">
    <location>
        <begin position="633"/>
        <end position="650"/>
    </location>
</feature>
<keyword evidence="2" id="KW-0812">Transmembrane</keyword>
<name>A0AAJ5YZF1_9BASI</name>
<dbReference type="AlphaFoldDB" id="A0AAJ5YZF1"/>
<proteinExistence type="predicted"/>
<keyword evidence="2" id="KW-1133">Transmembrane helix</keyword>
<feature type="region of interest" description="Disordered" evidence="1">
    <location>
        <begin position="132"/>
        <end position="178"/>
    </location>
</feature>
<feature type="region of interest" description="Disordered" evidence="1">
    <location>
        <begin position="191"/>
        <end position="251"/>
    </location>
</feature>
<reference evidence="3 4" key="1">
    <citation type="submission" date="2023-03" db="EMBL/GenBank/DDBJ databases">
        <title>Mating type loci evolution in Malassezia.</title>
        <authorList>
            <person name="Coelho M.A."/>
        </authorList>
    </citation>
    <scope>NUCLEOTIDE SEQUENCE [LARGE SCALE GENOMIC DNA]</scope>
    <source>
        <strain evidence="3 4">CBS 13387</strain>
    </source>
</reference>
<gene>
    <name evidence="3" type="ORF">MARU1_001816</name>
</gene>
<evidence type="ECO:0000313" key="4">
    <source>
        <dbReference type="Proteomes" id="UP001217582"/>
    </source>
</evidence>
<protein>
    <submittedName>
        <fullName evidence="3">Uncharacterized protein</fullName>
    </submittedName>
</protein>
<feature type="region of interest" description="Disordered" evidence="1">
    <location>
        <begin position="613"/>
        <end position="656"/>
    </location>
</feature>
<feature type="compositionally biased region" description="Basic and acidic residues" evidence="1">
    <location>
        <begin position="151"/>
        <end position="162"/>
    </location>
</feature>
<sequence length="1045" mass="115343">MNAYASEMRSRRYGTSHDISASNATLQRISADQLSSSLAEPPPDVFAPATQTKSETLLSALHNLKSNGGAMYGDNDDEWTDSEPDALPSNASEPKSMKERCFLTEYHQRELQQQSLLEGMQTESSIMRKVPVPTVSDEEDVEAPKNVFTEQRIRTAMEKNLDETVSPPSEAGAKGEVPVADAAAAALERLVNPAEDEVKPVRRKKVKKSTTTNDGEPKKKKKKERSVTKDAKKSVKKTSHNAPNEGHEPEPIADLLHEPVADPVPAESQEEQVLEPDVTTTVAYFSADVPKPTMGETNSPTVTESQPADIPSHTPPNAVAERAPPNDASQMFAMGYAAARTERGKMHLFNYNATRLAVSTYILYWGMFATLRKLWRWENPWVTGCMAMLYLVVWWRGDLLAVFFLAACLYVATFRIWQLPGSEQDNEASRATGAPTSLTRPGTDSQSLLMLAPSHETLQQVGDQVLVVAHGLADVQERVKNLMMWRNPIMTLRYLGWLILFGLLSVQATTWMLMRLPGALIFVLLFILAPMIEYGHWRRTLELLCGITGVSVPDPAMPYPVTRTLLDSILVGVPTDEEYLHEKLAQTHWEAERELRRLGQWIDANRIVEAKDDESTNRYPSSYAGRSESSSLPRERHPSAMALRPEKSEPKPPNNVMHDRVEVESLSDYGSQLELAATTDNVDGESTTIMAHDNVQPYVMAHTPWNTQLESKHVPAPQAETPTQLTGADAGLDMTAQGPVSVQESSRASHNPLTASSSAPMGPSLPVVSTSDAPAAARADSRAASIPLHVPPSLLTSPPRTSGPPISRHASYSTLRESVMSSPLIPAQSETLPSFERQYKHTALMSPPVPTQAMYTVSSPTPSGLRVLPAMGSPPQRPHSVADGLYLAVFRKRLGHMIVLPTRVVFLMTYGPHRRTTPPPGLSLEEEEDLVHTVHGRPFYPMLAPDEIVAMVEDEMAGRGQTEFEIAAVPLARMPQRYDILFEVPIERIRGLKKLRKSTPVLEECTEGLEMVLGEHERGIGLPAVIDRDLACQRILALGPQRWAW</sequence>
<feature type="transmembrane region" description="Helical" evidence="2">
    <location>
        <begin position="387"/>
        <end position="412"/>
    </location>
</feature>
<feature type="compositionally biased region" description="Polar residues" evidence="1">
    <location>
        <begin position="295"/>
        <end position="306"/>
    </location>
</feature>
<feature type="compositionally biased region" description="Polar residues" evidence="1">
    <location>
        <begin position="738"/>
        <end position="759"/>
    </location>
</feature>
<feature type="region of interest" description="Disordered" evidence="1">
    <location>
        <begin position="289"/>
        <end position="315"/>
    </location>
</feature>
<feature type="region of interest" description="Disordered" evidence="1">
    <location>
        <begin position="737"/>
        <end position="813"/>
    </location>
</feature>
<dbReference type="InterPro" id="IPR037847">
    <property type="entry name" value="GRAMDC4"/>
</dbReference>
<keyword evidence="4" id="KW-1185">Reference proteome</keyword>
<feature type="transmembrane region" description="Helical" evidence="2">
    <location>
        <begin position="494"/>
        <end position="513"/>
    </location>
</feature>
<feature type="compositionally biased region" description="Low complexity" evidence="1">
    <location>
        <begin position="771"/>
        <end position="805"/>
    </location>
</feature>
<dbReference type="PANTHER" id="PTHR37402">
    <property type="entry name" value="GRAM DOMAIN-CONTAINING PROTEIN 4"/>
    <property type="match status" value="1"/>
</dbReference>
<evidence type="ECO:0000256" key="1">
    <source>
        <dbReference type="SAM" id="MobiDB-lite"/>
    </source>
</evidence>
<feature type="region of interest" description="Disordered" evidence="1">
    <location>
        <begin position="68"/>
        <end position="96"/>
    </location>
</feature>
<organism evidence="3 4">
    <name type="scientific">Malassezia arunalokei</name>
    <dbReference type="NCBI Taxonomy" id="1514897"/>
    <lineage>
        <taxon>Eukaryota</taxon>
        <taxon>Fungi</taxon>
        <taxon>Dikarya</taxon>
        <taxon>Basidiomycota</taxon>
        <taxon>Ustilaginomycotina</taxon>
        <taxon>Malasseziomycetes</taxon>
        <taxon>Malasseziales</taxon>
        <taxon>Malasseziaceae</taxon>
        <taxon>Malassezia</taxon>
    </lineage>
</organism>
<dbReference type="PANTHER" id="PTHR37402:SF1">
    <property type="entry name" value="GRAM DOMAIN-CONTAINING PROTEIN 4"/>
    <property type="match status" value="1"/>
</dbReference>